<dbReference type="GO" id="GO:0006535">
    <property type="term" value="P:cysteine biosynthetic process from serine"/>
    <property type="evidence" value="ECO:0007669"/>
    <property type="project" value="InterPro"/>
</dbReference>
<dbReference type="NCBIfam" id="NF041874">
    <property type="entry name" value="EPS_EpsC"/>
    <property type="match status" value="1"/>
</dbReference>
<dbReference type="GO" id="GO:0009001">
    <property type="term" value="F:serine O-acetyltransferase activity"/>
    <property type="evidence" value="ECO:0007669"/>
    <property type="project" value="UniProtKB-EC"/>
</dbReference>
<dbReference type="STRING" id="1619234.SAMN05421730_10086"/>
<evidence type="ECO:0000256" key="8">
    <source>
        <dbReference type="ARBA" id="ARBA00023315"/>
    </source>
</evidence>
<evidence type="ECO:0000256" key="5">
    <source>
        <dbReference type="ARBA" id="ARBA00022605"/>
    </source>
</evidence>
<name>A0A1D3TSW9_9FIRM</name>
<proteinExistence type="inferred from homology"/>
<keyword evidence="5" id="KW-0028">Amino-acid biosynthesis</keyword>
<keyword evidence="8 10" id="KW-0012">Acyltransferase</keyword>
<dbReference type="Gene3D" id="2.160.10.10">
    <property type="entry name" value="Hexapeptide repeat proteins"/>
    <property type="match status" value="1"/>
</dbReference>
<keyword evidence="13" id="KW-1185">Reference proteome</keyword>
<dbReference type="AlphaFoldDB" id="A0A1D3TSW9"/>
<keyword evidence="7" id="KW-0198">Cysteine biosynthesis</keyword>
<dbReference type="UniPathway" id="UPA00136">
    <property type="reaction ID" value="UER00199"/>
</dbReference>
<dbReference type="PANTHER" id="PTHR42811">
    <property type="entry name" value="SERINE ACETYLTRANSFERASE"/>
    <property type="match status" value="1"/>
</dbReference>
<evidence type="ECO:0000313" key="12">
    <source>
        <dbReference type="EMBL" id="SCP97025.1"/>
    </source>
</evidence>
<dbReference type="InterPro" id="IPR053376">
    <property type="entry name" value="Serine_acetyltransferase"/>
</dbReference>
<protein>
    <recommendedName>
        <fullName evidence="4 10">Serine acetyltransferase</fullName>
        <ecNumber evidence="3 10">2.3.1.30</ecNumber>
    </recommendedName>
</protein>
<dbReference type="OrthoDB" id="9801456at2"/>
<dbReference type="GO" id="GO:0005737">
    <property type="term" value="C:cytoplasm"/>
    <property type="evidence" value="ECO:0007669"/>
    <property type="project" value="InterPro"/>
</dbReference>
<comment type="similarity">
    <text evidence="2 10">Belongs to the transferase hexapeptide repeat family.</text>
</comment>
<reference evidence="12 13" key="1">
    <citation type="submission" date="2016-09" db="EMBL/GenBank/DDBJ databases">
        <authorList>
            <person name="Capua I."/>
            <person name="De Benedictis P."/>
            <person name="Joannis T."/>
            <person name="Lombin L.H."/>
            <person name="Cattoli G."/>
        </authorList>
    </citation>
    <scope>NUCLEOTIDE SEQUENCE [LARGE SCALE GENOMIC DNA]</scope>
    <source>
        <strain evidence="12 13">GluBS11</strain>
    </source>
</reference>
<gene>
    <name evidence="12" type="ORF">SAMN05421730_10086</name>
</gene>
<dbReference type="InterPro" id="IPR005881">
    <property type="entry name" value="Ser_O-AcTrfase"/>
</dbReference>
<dbReference type="Pfam" id="PF00132">
    <property type="entry name" value="Hexapep"/>
    <property type="match status" value="1"/>
</dbReference>
<sequence length="244" mass="27217">MGLIRYVKEEIDVIKERDPAIKTPLEVFLYPSFKAILMYRVSHYLFKREHYFLARWISQRTVRKTGIEIHPGAEIGKGLFIDHGCGVVIGETAIIGDNVTLYQGVTLGGTGKEHGKRHPTLCDNVMVSAGAKILGSFTIGENSKIGAGSVVLEEVPPNCTVVGVPGRIVKQDNVKMPRIDMDQIHFPDPMLGDIMKLREGNLEFCRRIEEMEKIIARLKTEASEGKGRPCADERKAMQEKGIEL</sequence>
<evidence type="ECO:0000256" key="7">
    <source>
        <dbReference type="ARBA" id="ARBA00023192"/>
    </source>
</evidence>
<evidence type="ECO:0000256" key="11">
    <source>
        <dbReference type="SAM" id="MobiDB-lite"/>
    </source>
</evidence>
<dbReference type="Gene3D" id="1.10.3130.10">
    <property type="entry name" value="serine acetyltransferase, domain 1"/>
    <property type="match status" value="1"/>
</dbReference>
<organism evidence="12 13">
    <name type="scientific">Anaerobium acetethylicum</name>
    <dbReference type="NCBI Taxonomy" id="1619234"/>
    <lineage>
        <taxon>Bacteria</taxon>
        <taxon>Bacillati</taxon>
        <taxon>Bacillota</taxon>
        <taxon>Clostridia</taxon>
        <taxon>Lachnospirales</taxon>
        <taxon>Lachnospiraceae</taxon>
        <taxon>Anaerobium</taxon>
    </lineage>
</organism>
<evidence type="ECO:0000256" key="6">
    <source>
        <dbReference type="ARBA" id="ARBA00022679"/>
    </source>
</evidence>
<evidence type="ECO:0000256" key="4">
    <source>
        <dbReference type="ARBA" id="ARBA00018522"/>
    </source>
</evidence>
<dbReference type="EC" id="2.3.1.30" evidence="3 10"/>
<dbReference type="FunFam" id="2.160.10.10:FF:000007">
    <property type="entry name" value="Serine acetyltransferase"/>
    <property type="match status" value="1"/>
</dbReference>
<dbReference type="NCBIfam" id="TIGR01172">
    <property type="entry name" value="cysE"/>
    <property type="match status" value="1"/>
</dbReference>
<dbReference type="EMBL" id="FMKA01000008">
    <property type="protein sequence ID" value="SCP97025.1"/>
    <property type="molecule type" value="Genomic_DNA"/>
</dbReference>
<dbReference type="InterPro" id="IPR042122">
    <property type="entry name" value="Ser_AcTrfase_N_sf"/>
</dbReference>
<dbReference type="RefSeq" id="WP_091232708.1">
    <property type="nucleotide sequence ID" value="NZ_FMKA01000008.1"/>
</dbReference>
<dbReference type="InterPro" id="IPR011004">
    <property type="entry name" value="Trimer_LpxA-like_sf"/>
</dbReference>
<accession>A0A1D3TSW9</accession>
<dbReference type="Proteomes" id="UP000199315">
    <property type="component" value="Unassembled WGS sequence"/>
</dbReference>
<dbReference type="InterPro" id="IPR045304">
    <property type="entry name" value="LbH_SAT"/>
</dbReference>
<keyword evidence="6 10" id="KW-0808">Transferase</keyword>
<dbReference type="SUPFAM" id="SSF51161">
    <property type="entry name" value="Trimeric LpxA-like enzymes"/>
    <property type="match status" value="1"/>
</dbReference>
<dbReference type="InterPro" id="IPR001451">
    <property type="entry name" value="Hexapep"/>
</dbReference>
<evidence type="ECO:0000256" key="3">
    <source>
        <dbReference type="ARBA" id="ARBA00013266"/>
    </source>
</evidence>
<evidence type="ECO:0000313" key="13">
    <source>
        <dbReference type="Proteomes" id="UP000199315"/>
    </source>
</evidence>
<evidence type="ECO:0000256" key="9">
    <source>
        <dbReference type="ARBA" id="ARBA00049486"/>
    </source>
</evidence>
<comment type="catalytic activity">
    <reaction evidence="9 10">
        <text>L-serine + acetyl-CoA = O-acetyl-L-serine + CoA</text>
        <dbReference type="Rhea" id="RHEA:24560"/>
        <dbReference type="ChEBI" id="CHEBI:33384"/>
        <dbReference type="ChEBI" id="CHEBI:57287"/>
        <dbReference type="ChEBI" id="CHEBI:57288"/>
        <dbReference type="ChEBI" id="CHEBI:58340"/>
        <dbReference type="EC" id="2.3.1.30"/>
    </reaction>
</comment>
<dbReference type="PIRSF" id="PIRSF000441">
    <property type="entry name" value="CysE"/>
    <property type="match status" value="1"/>
</dbReference>
<feature type="region of interest" description="Disordered" evidence="11">
    <location>
        <begin position="222"/>
        <end position="244"/>
    </location>
</feature>
<dbReference type="CDD" id="cd03354">
    <property type="entry name" value="LbH_SAT"/>
    <property type="match status" value="1"/>
</dbReference>
<evidence type="ECO:0000256" key="10">
    <source>
        <dbReference type="PIRNR" id="PIRNR000441"/>
    </source>
</evidence>
<evidence type="ECO:0000256" key="1">
    <source>
        <dbReference type="ARBA" id="ARBA00004876"/>
    </source>
</evidence>
<comment type="pathway">
    <text evidence="1">Amino-acid biosynthesis; L-cysteine biosynthesis; L-cysteine from L-serine: step 1/2.</text>
</comment>
<evidence type="ECO:0000256" key="2">
    <source>
        <dbReference type="ARBA" id="ARBA00007274"/>
    </source>
</evidence>